<dbReference type="GO" id="GO:0005576">
    <property type="term" value="C:extracellular region"/>
    <property type="evidence" value="ECO:0007669"/>
    <property type="project" value="InterPro"/>
</dbReference>
<feature type="non-terminal residue" evidence="1">
    <location>
        <position position="273"/>
    </location>
</feature>
<dbReference type="EMBL" id="CAJPIZ010032241">
    <property type="protein sequence ID" value="CAG2120234.1"/>
    <property type="molecule type" value="Genomic_DNA"/>
</dbReference>
<protein>
    <recommendedName>
        <fullName evidence="3">Chitosanase</fullName>
    </recommendedName>
</protein>
<dbReference type="CDD" id="cd00978">
    <property type="entry name" value="chitosanase_GH46"/>
    <property type="match status" value="1"/>
</dbReference>
<dbReference type="SUPFAM" id="SSF53955">
    <property type="entry name" value="Lysozyme-like"/>
    <property type="match status" value="1"/>
</dbReference>
<name>A0A7R9LPD8_9ACAR</name>
<dbReference type="GO" id="GO:0005975">
    <property type="term" value="P:carbohydrate metabolic process"/>
    <property type="evidence" value="ECO:0007669"/>
    <property type="project" value="InterPro"/>
</dbReference>
<dbReference type="OrthoDB" id="76114at2759"/>
<evidence type="ECO:0000313" key="2">
    <source>
        <dbReference type="Proteomes" id="UP000759131"/>
    </source>
</evidence>
<dbReference type="GO" id="GO:0016977">
    <property type="term" value="F:chitosanase activity"/>
    <property type="evidence" value="ECO:0007669"/>
    <property type="project" value="InterPro"/>
</dbReference>
<evidence type="ECO:0000313" key="1">
    <source>
        <dbReference type="EMBL" id="CAD7644726.1"/>
    </source>
</evidence>
<dbReference type="Gene3D" id="1.20.141.10">
    <property type="entry name" value="Chitosanase, subunit A, domain 1"/>
    <property type="match status" value="1"/>
</dbReference>
<dbReference type="Proteomes" id="UP000759131">
    <property type="component" value="Unassembled WGS sequence"/>
</dbReference>
<reference evidence="1" key="1">
    <citation type="submission" date="2020-11" db="EMBL/GenBank/DDBJ databases">
        <authorList>
            <person name="Tran Van P."/>
        </authorList>
    </citation>
    <scope>NUCLEOTIDE SEQUENCE</scope>
</reference>
<organism evidence="1">
    <name type="scientific">Medioppia subpectinata</name>
    <dbReference type="NCBI Taxonomy" id="1979941"/>
    <lineage>
        <taxon>Eukaryota</taxon>
        <taxon>Metazoa</taxon>
        <taxon>Ecdysozoa</taxon>
        <taxon>Arthropoda</taxon>
        <taxon>Chelicerata</taxon>
        <taxon>Arachnida</taxon>
        <taxon>Acari</taxon>
        <taxon>Acariformes</taxon>
        <taxon>Sarcoptiformes</taxon>
        <taxon>Oribatida</taxon>
        <taxon>Brachypylina</taxon>
        <taxon>Oppioidea</taxon>
        <taxon>Oppiidae</taxon>
        <taxon>Medioppia</taxon>
    </lineage>
</organism>
<dbReference type="PROSITE" id="PS60000">
    <property type="entry name" value="CHITOSANASE_46_80"/>
    <property type="match status" value="1"/>
</dbReference>
<proteinExistence type="predicted"/>
<keyword evidence="2" id="KW-1185">Reference proteome</keyword>
<accession>A0A7R9LPD8</accession>
<dbReference type="Gene3D" id="3.30.386.10">
    <property type="entry name" value="Chitosanase, subunit A, domain 2"/>
    <property type="match status" value="1"/>
</dbReference>
<dbReference type="InterPro" id="IPR023346">
    <property type="entry name" value="Lysozyme-like_dom_sf"/>
</dbReference>
<dbReference type="AlphaFoldDB" id="A0A7R9LPD8"/>
<dbReference type="InterPro" id="IPR000400">
    <property type="entry name" value="Glyco_hydro_46"/>
</dbReference>
<dbReference type="InterPro" id="IPR023099">
    <property type="entry name" value="Glyco_hydro_46_N"/>
</dbReference>
<sequence>VWPNTSVTIPHIWSAFPTPGASRPEISCLLTVDQKRRCEQFISIFESDSVDITYDFVEDIHDGRGYTCGKFGFTTATGDAYEVVNKYTVKKHDNPLAEYLPELKRLAKHFSNDTSHLVGFPDAWRESARDQLFIDIQDEVSAAMSYNPAMKWADSANIRTALGRCALYDCIIEHGGGDDGDSMPSILNRTITFRKGVVKSSADEQYWMRAFLDMRLDDFDHPRDQINIDHQKGWHDDSVQRVYAMITQLNEYNMDWDGPIHVKTKDTDHVIPK</sequence>
<dbReference type="EMBL" id="OC886816">
    <property type="protein sequence ID" value="CAD7644726.1"/>
    <property type="molecule type" value="Genomic_DNA"/>
</dbReference>
<evidence type="ECO:0008006" key="3">
    <source>
        <dbReference type="Google" id="ProtNLM"/>
    </source>
</evidence>
<gene>
    <name evidence="1" type="ORF">OSB1V03_LOCUS20181</name>
</gene>
<dbReference type="Pfam" id="PF01374">
    <property type="entry name" value="Glyco_hydro_46"/>
    <property type="match status" value="1"/>
</dbReference>